<accession>A0AA39P1U8</accession>
<proteinExistence type="predicted"/>
<organism evidence="1 3">
    <name type="scientific">Armillaria luteobubalina</name>
    <dbReference type="NCBI Taxonomy" id="153913"/>
    <lineage>
        <taxon>Eukaryota</taxon>
        <taxon>Fungi</taxon>
        <taxon>Dikarya</taxon>
        <taxon>Basidiomycota</taxon>
        <taxon>Agaricomycotina</taxon>
        <taxon>Agaricomycetes</taxon>
        <taxon>Agaricomycetidae</taxon>
        <taxon>Agaricales</taxon>
        <taxon>Marasmiineae</taxon>
        <taxon>Physalacriaceae</taxon>
        <taxon>Armillaria</taxon>
    </lineage>
</organism>
<sequence length="296" mass="34137">MMHFGCSIRRLLSTACHPQRTVRIDKLPDGYKIDTVIAALKASPVESIIPEKNHLLVRFFDESTARRYASRTLFITNPPREKRVLLKKMDGLQWTRIENERLEYRFLDVTDACRVFFHRYNTVTGAKFVFVPDDKDEYMFPSWYPRKEFLVGKWNGTSGVQYQRQRMLDKLVAEFDSRRKTKSMKVVLATSERAKQFLEACQDAGIAPGDQILNDVSLSVPPERRSSMHAYRRFFAQYGSLRPEASEDDAPDAVHLHYESILGAMKAVMLTEATFEGASITFLGSPGLEPHNWRYP</sequence>
<evidence type="ECO:0000313" key="2">
    <source>
        <dbReference type="EMBL" id="KAK0488228.1"/>
    </source>
</evidence>
<dbReference type="EMBL" id="JAUEPU010000138">
    <property type="protein sequence ID" value="KAK0476013.1"/>
    <property type="molecule type" value="Genomic_DNA"/>
</dbReference>
<evidence type="ECO:0000313" key="1">
    <source>
        <dbReference type="EMBL" id="KAK0476013.1"/>
    </source>
</evidence>
<dbReference type="EMBL" id="JAUEPU010000041">
    <property type="protein sequence ID" value="KAK0488228.1"/>
    <property type="molecule type" value="Genomic_DNA"/>
</dbReference>
<feature type="non-terminal residue" evidence="1">
    <location>
        <position position="296"/>
    </location>
</feature>
<name>A0AA39P1U8_9AGAR</name>
<dbReference type="Proteomes" id="UP001175228">
    <property type="component" value="Unassembled WGS sequence"/>
</dbReference>
<reference evidence="1" key="1">
    <citation type="submission" date="2023-06" db="EMBL/GenBank/DDBJ databases">
        <authorList>
            <consortium name="Lawrence Berkeley National Laboratory"/>
            <person name="Ahrendt S."/>
            <person name="Sahu N."/>
            <person name="Indic B."/>
            <person name="Wong-Bajracharya J."/>
            <person name="Merenyi Z."/>
            <person name="Ke H.-M."/>
            <person name="Monk M."/>
            <person name="Kocsube S."/>
            <person name="Drula E."/>
            <person name="Lipzen A."/>
            <person name="Balint B."/>
            <person name="Henrissat B."/>
            <person name="Andreopoulos B."/>
            <person name="Martin F.M."/>
            <person name="Harder C.B."/>
            <person name="Rigling D."/>
            <person name="Ford K.L."/>
            <person name="Foster G.D."/>
            <person name="Pangilinan J."/>
            <person name="Papanicolaou A."/>
            <person name="Barry K."/>
            <person name="LaButti K."/>
            <person name="Viragh M."/>
            <person name="Koriabine M."/>
            <person name="Yan M."/>
            <person name="Riley R."/>
            <person name="Champramary S."/>
            <person name="Plett K.L."/>
            <person name="Tsai I.J."/>
            <person name="Slot J."/>
            <person name="Sipos G."/>
            <person name="Plett J."/>
            <person name="Nagy L.G."/>
            <person name="Grigoriev I.V."/>
        </authorList>
    </citation>
    <scope>NUCLEOTIDE SEQUENCE</scope>
    <source>
        <strain evidence="1">HWK02</strain>
    </source>
</reference>
<protein>
    <submittedName>
        <fullName evidence="1">Uncharacterized protein</fullName>
    </submittedName>
</protein>
<dbReference type="AlphaFoldDB" id="A0AA39P1U8"/>
<comment type="caution">
    <text evidence="1">The sequence shown here is derived from an EMBL/GenBank/DDBJ whole genome shotgun (WGS) entry which is preliminary data.</text>
</comment>
<evidence type="ECO:0000313" key="3">
    <source>
        <dbReference type="Proteomes" id="UP001175228"/>
    </source>
</evidence>
<keyword evidence="3" id="KW-1185">Reference proteome</keyword>
<gene>
    <name evidence="2" type="ORF">EDD18DRAFT_1191635</name>
    <name evidence="1" type="ORF">EDD18DRAFT_1216457</name>
</gene>